<evidence type="ECO:0000313" key="1">
    <source>
        <dbReference type="EMBL" id="GAI65941.1"/>
    </source>
</evidence>
<feature type="non-terminal residue" evidence="1">
    <location>
        <position position="80"/>
    </location>
</feature>
<name>X1RG19_9ZZZZ</name>
<protein>
    <submittedName>
        <fullName evidence="1">Uncharacterized protein</fullName>
    </submittedName>
</protein>
<dbReference type="EMBL" id="BARV01043756">
    <property type="protein sequence ID" value="GAI65941.1"/>
    <property type="molecule type" value="Genomic_DNA"/>
</dbReference>
<proteinExistence type="predicted"/>
<sequence length="80" mass="8878">MSLEKKMKDLEQEIQLVMDKLDGIEERLDEGYDPYNVAAIDVMVDLPQPDGIDGGHEAPLLSGEYLSDGLHHSQGFYSLG</sequence>
<organism evidence="1">
    <name type="scientific">marine sediment metagenome</name>
    <dbReference type="NCBI Taxonomy" id="412755"/>
    <lineage>
        <taxon>unclassified sequences</taxon>
        <taxon>metagenomes</taxon>
        <taxon>ecological metagenomes</taxon>
    </lineage>
</organism>
<dbReference type="AlphaFoldDB" id="X1RG19"/>
<comment type="caution">
    <text evidence="1">The sequence shown here is derived from an EMBL/GenBank/DDBJ whole genome shotgun (WGS) entry which is preliminary data.</text>
</comment>
<gene>
    <name evidence="1" type="ORF">S06H3_65145</name>
</gene>
<reference evidence="1" key="1">
    <citation type="journal article" date="2014" name="Front. Microbiol.">
        <title>High frequency of phylogenetically diverse reductive dehalogenase-homologous genes in deep subseafloor sedimentary metagenomes.</title>
        <authorList>
            <person name="Kawai M."/>
            <person name="Futagami T."/>
            <person name="Toyoda A."/>
            <person name="Takaki Y."/>
            <person name="Nishi S."/>
            <person name="Hori S."/>
            <person name="Arai W."/>
            <person name="Tsubouchi T."/>
            <person name="Morono Y."/>
            <person name="Uchiyama I."/>
            <person name="Ito T."/>
            <person name="Fujiyama A."/>
            <person name="Inagaki F."/>
            <person name="Takami H."/>
        </authorList>
    </citation>
    <scope>NUCLEOTIDE SEQUENCE</scope>
    <source>
        <strain evidence="1">Expedition CK06-06</strain>
    </source>
</reference>
<accession>X1RG19</accession>